<evidence type="ECO:0000313" key="3">
    <source>
        <dbReference type="Proteomes" id="UP001597375"/>
    </source>
</evidence>
<dbReference type="RefSeq" id="WP_386820060.1">
    <property type="nucleotide sequence ID" value="NZ_JBHUIT010000012.1"/>
</dbReference>
<feature type="domain" description="Macro" evidence="1">
    <location>
        <begin position="1"/>
        <end position="179"/>
    </location>
</feature>
<accession>A0ABW5D9M0</accession>
<dbReference type="Gene3D" id="3.40.220.10">
    <property type="entry name" value="Leucine Aminopeptidase, subunit E, domain 1"/>
    <property type="match status" value="1"/>
</dbReference>
<name>A0ABW5D9M0_9BACT</name>
<gene>
    <name evidence="2" type="ORF">ACFSSA_08800</name>
</gene>
<dbReference type="PROSITE" id="PS51154">
    <property type="entry name" value="MACRO"/>
    <property type="match status" value="1"/>
</dbReference>
<reference evidence="3" key="1">
    <citation type="journal article" date="2019" name="Int. J. Syst. Evol. Microbiol.">
        <title>The Global Catalogue of Microorganisms (GCM) 10K type strain sequencing project: providing services to taxonomists for standard genome sequencing and annotation.</title>
        <authorList>
            <consortium name="The Broad Institute Genomics Platform"/>
            <consortium name="The Broad Institute Genome Sequencing Center for Infectious Disease"/>
            <person name="Wu L."/>
            <person name="Ma J."/>
        </authorList>
    </citation>
    <scope>NUCLEOTIDE SEQUENCE [LARGE SCALE GENOMIC DNA]</scope>
    <source>
        <strain evidence="3">CGMCC 4.7106</strain>
    </source>
</reference>
<keyword evidence="3" id="KW-1185">Reference proteome</keyword>
<sequence length="179" mass="20057">MKRVLRNTDITTVAADALIYSTNVNLMLSGGVGACLLKKFGNDFQDDLYRQLGSSNRRYAEVGEIFISNRPGDPWHLIVHTIATDPMYHTKPETVSSLVSRFFDICSSRADVRSLVMSPLGAGYGDLDLPLFLKIVSEVTERFEHTDIAEVIICCDYEPSYRELVVASESINTQWEQEG</sequence>
<dbReference type="SUPFAM" id="SSF52949">
    <property type="entry name" value="Macro domain-like"/>
    <property type="match status" value="1"/>
</dbReference>
<evidence type="ECO:0000259" key="1">
    <source>
        <dbReference type="PROSITE" id="PS51154"/>
    </source>
</evidence>
<dbReference type="Proteomes" id="UP001597375">
    <property type="component" value="Unassembled WGS sequence"/>
</dbReference>
<organism evidence="2 3">
    <name type="scientific">Luteolibacter algae</name>
    <dbReference type="NCBI Taxonomy" id="454151"/>
    <lineage>
        <taxon>Bacteria</taxon>
        <taxon>Pseudomonadati</taxon>
        <taxon>Verrucomicrobiota</taxon>
        <taxon>Verrucomicrobiia</taxon>
        <taxon>Verrucomicrobiales</taxon>
        <taxon>Verrucomicrobiaceae</taxon>
        <taxon>Luteolibacter</taxon>
    </lineage>
</organism>
<dbReference type="Pfam" id="PF01661">
    <property type="entry name" value="Macro"/>
    <property type="match status" value="1"/>
</dbReference>
<evidence type="ECO:0000313" key="2">
    <source>
        <dbReference type="EMBL" id="MFD2256771.1"/>
    </source>
</evidence>
<comment type="caution">
    <text evidence="2">The sequence shown here is derived from an EMBL/GenBank/DDBJ whole genome shotgun (WGS) entry which is preliminary data.</text>
</comment>
<proteinExistence type="predicted"/>
<dbReference type="InterPro" id="IPR002589">
    <property type="entry name" value="Macro_dom"/>
</dbReference>
<dbReference type="InterPro" id="IPR043472">
    <property type="entry name" value="Macro_dom-like"/>
</dbReference>
<protein>
    <submittedName>
        <fullName evidence="2">Macro domain-containing protein</fullName>
    </submittedName>
</protein>
<dbReference type="EMBL" id="JBHUIT010000012">
    <property type="protein sequence ID" value="MFD2256771.1"/>
    <property type="molecule type" value="Genomic_DNA"/>
</dbReference>
<dbReference type="PROSITE" id="PS51257">
    <property type="entry name" value="PROKAR_LIPOPROTEIN"/>
    <property type="match status" value="1"/>
</dbReference>